<name>A0A1G4KKI9_9SACH</name>
<accession>A0A1G4KKI9</accession>
<sequence length="1152" mass="131059">MADCASSAGSLSKKLRSKDVSTAEIYDISIKLLEGEIAAHFPKREVFILDLLVDRWNNQRNTDFKCDPSMWQLFNKTWATMNSDTLRKKIFKNLKYVPHLIQTLEMVDAELTELAGALATNFELLNSCLTVDMAQDQAIAIIAGVLKLVLASANMESDLQKALISETLKLTIVNLNTSTINFKLSSMFCMTLLPNILKYNALYQDNFTAYFSKLLAQYLFAPEVDSMKLMTQFLAIHGAEQSDQSLLILFRESIKTYSKTSIIQLEQIFTLITGVNSSVAAVLLQELCSLKKTLSQPFLETLFNKAFDQISGASQDNHWILISKILRLDIEVGIMNTVKIMDKLSTEDMSEITLGVWGALIECYVNAREVQKLLVEWKNYSTSAGNPTCFVDDFRLSSKITRTVPAMSVTQLKDFFNDIFENIAQNEDCSIISFKLLNVIMSGLYSVSYNLLPNIEPVLLKMFEFKGTKFPEYWTFTYHFLNIYDDIFPEKRLCQIESMIMASLETGNQSSDLFLTIFKVRELKHVEMDSVVTEFMTFLRTASSAEQRSLLDKMLSRWCTIVNLCFPQGYLSELIDLLLLPGNIDIMVTIAKSDEFFEEDKIMHTLINKMCEHLHDETILEHFSHIPIQCVPKVTRIKAVDLLCQKQVLSPVDMVALTYLLSNPTFKSSVEMNVGVLEKVLNQDCCLFDLGNSVVERVLANHTSQLKEATSERLIGNLVSHLNSNLNASFNIVTAKMVFLLLKAVNFEEPLGRGLETRLIDVLSELVSKQLNSMERNLELLWSLRVLYDIHQGTKSTESRDSIDLLTKQIAKKMPSEALGEEYKAAVFSLYCFAYRHEPKFLLAHYMVLRQHMSKKQIYGATETLIVETASDFVKFNDLLAAATASIRHADENYADSALELLGLLFYNLQKENAEGRKLFARSLSELHTYMNNIVSQDHDVFLGLLDVLKGLLVWKPWLFSQHTIETLFPFCLRANSLLMELNGSNNDNIVICTSQLLSHILLYHRFKFTSRHHLIISYMCSMLEMFAVNSHCNLSFESAEAFSRLITIFCEPSSDTKNNKSQKSLQSQVSQIKKFLRRHVSVLLLKYISLAISSSFSNRVKESLSRGVFSVFDVMSQAELSGVNLSLDNPGRVYFKALYAEYKRTGKWHED</sequence>
<dbReference type="EMBL" id="LT598453">
    <property type="protein sequence ID" value="SCV05012.1"/>
    <property type="molecule type" value="Genomic_DNA"/>
</dbReference>
<gene>
    <name evidence="2" type="ORF">LANO_0G16556G</name>
</gene>
<dbReference type="GO" id="GO:0042254">
    <property type="term" value="P:ribosome biogenesis"/>
    <property type="evidence" value="ECO:0007669"/>
    <property type="project" value="TreeGrafter"/>
</dbReference>
<dbReference type="PANTHER" id="PTHR15682">
    <property type="entry name" value="UNHEALTHY RIBOSOME BIOGENESIS PROTEIN 2 HOMOLOG"/>
    <property type="match status" value="1"/>
</dbReference>
<dbReference type="InterPro" id="IPR052609">
    <property type="entry name" value="Ribosome_Biogenesis_Reg"/>
</dbReference>
<reference evidence="3" key="1">
    <citation type="submission" date="2016-03" db="EMBL/GenBank/DDBJ databases">
        <authorList>
            <person name="Devillers Hugo."/>
        </authorList>
    </citation>
    <scope>NUCLEOTIDE SEQUENCE [LARGE SCALE GENOMIC DNA]</scope>
</reference>
<keyword evidence="3" id="KW-1185">Reference proteome</keyword>
<dbReference type="InterPro" id="IPR018849">
    <property type="entry name" value="Urb2/Npa2_C"/>
</dbReference>
<dbReference type="Pfam" id="PF10441">
    <property type="entry name" value="Urb2"/>
    <property type="match status" value="1"/>
</dbReference>
<dbReference type="Proteomes" id="UP000189911">
    <property type="component" value="Chromosome G"/>
</dbReference>
<dbReference type="AlphaFoldDB" id="A0A1G4KKI9"/>
<organism evidence="2 3">
    <name type="scientific">Lachancea nothofagi CBS 11611</name>
    <dbReference type="NCBI Taxonomy" id="1266666"/>
    <lineage>
        <taxon>Eukaryota</taxon>
        <taxon>Fungi</taxon>
        <taxon>Dikarya</taxon>
        <taxon>Ascomycota</taxon>
        <taxon>Saccharomycotina</taxon>
        <taxon>Saccharomycetes</taxon>
        <taxon>Saccharomycetales</taxon>
        <taxon>Saccharomycetaceae</taxon>
        <taxon>Lachancea</taxon>
    </lineage>
</organism>
<dbReference type="PANTHER" id="PTHR15682:SF2">
    <property type="entry name" value="UNHEALTHY RIBOSOME BIOGENESIS PROTEIN 2 HOMOLOG"/>
    <property type="match status" value="1"/>
</dbReference>
<evidence type="ECO:0000259" key="1">
    <source>
        <dbReference type="Pfam" id="PF10441"/>
    </source>
</evidence>
<evidence type="ECO:0000313" key="3">
    <source>
        <dbReference type="Proteomes" id="UP000189911"/>
    </source>
</evidence>
<protein>
    <submittedName>
        <fullName evidence="2">LANO_0G16556g1_1</fullName>
    </submittedName>
</protein>
<feature type="domain" description="Nucleolar 27S pre-rRNA processing Urb2/Npa2 C-terminal" evidence="1">
    <location>
        <begin position="945"/>
        <end position="1151"/>
    </location>
</feature>
<dbReference type="OrthoDB" id="160374at2759"/>
<evidence type="ECO:0000313" key="2">
    <source>
        <dbReference type="EMBL" id="SCV05012.1"/>
    </source>
</evidence>
<proteinExistence type="predicted"/>
<dbReference type="GO" id="GO:0005730">
    <property type="term" value="C:nucleolus"/>
    <property type="evidence" value="ECO:0007669"/>
    <property type="project" value="TreeGrafter"/>
</dbReference>